<comment type="subcellular location">
    <subcellularLocation>
        <location evidence="1">Endomembrane system</location>
        <topology evidence="1">Multi-pass membrane protein</topology>
    </subcellularLocation>
    <subcellularLocation>
        <location evidence="15">Membrane</location>
    </subcellularLocation>
</comment>
<feature type="transmembrane region" description="Helical" evidence="15">
    <location>
        <begin position="1386"/>
        <end position="1405"/>
    </location>
</feature>
<feature type="transmembrane region" description="Helical" evidence="15">
    <location>
        <begin position="681"/>
        <end position="701"/>
    </location>
</feature>
<dbReference type="Gene3D" id="2.70.150.10">
    <property type="entry name" value="Calcium-transporting ATPase, cytoplasmic transduction domain A"/>
    <property type="match status" value="1"/>
</dbReference>
<dbReference type="InterPro" id="IPR006122">
    <property type="entry name" value="HMA_Cu_ion-bd"/>
</dbReference>
<keyword evidence="19" id="KW-1185">Reference proteome</keyword>
<keyword evidence="3" id="KW-0813">Transport</keyword>
<dbReference type="GO" id="GO:0016020">
    <property type="term" value="C:membrane"/>
    <property type="evidence" value="ECO:0007669"/>
    <property type="project" value="UniProtKB-SubCell"/>
</dbReference>
<feature type="region of interest" description="Disordered" evidence="16">
    <location>
        <begin position="811"/>
        <end position="831"/>
    </location>
</feature>
<dbReference type="Gene3D" id="3.40.1110.10">
    <property type="entry name" value="Calcium-transporting ATPase, cytoplasmic domain N"/>
    <property type="match status" value="1"/>
</dbReference>
<evidence type="ECO:0000256" key="6">
    <source>
        <dbReference type="ARBA" id="ARBA00022737"/>
    </source>
</evidence>
<reference evidence="18 19" key="1">
    <citation type="journal article" date="2016" name="Fungal Biol.">
        <title>The genome of Xylona heveae provides a window into fungal endophytism.</title>
        <authorList>
            <person name="Gazis R."/>
            <person name="Kuo A."/>
            <person name="Riley R."/>
            <person name="LaButti K."/>
            <person name="Lipzen A."/>
            <person name="Lin J."/>
            <person name="Amirebrahimi M."/>
            <person name="Hesse C.N."/>
            <person name="Spatafora J.W."/>
            <person name="Henrissat B."/>
            <person name="Hainaut M."/>
            <person name="Grigoriev I.V."/>
            <person name="Hibbett D.S."/>
        </authorList>
    </citation>
    <scope>NUCLEOTIDE SEQUENCE [LARGE SCALE GENOMIC DNA]</scope>
    <source>
        <strain evidence="18 19">TC161</strain>
    </source>
</reference>
<dbReference type="GO" id="GO:0043682">
    <property type="term" value="F:P-type divalent copper transporter activity"/>
    <property type="evidence" value="ECO:0007669"/>
    <property type="project" value="TreeGrafter"/>
</dbReference>
<evidence type="ECO:0000256" key="7">
    <source>
        <dbReference type="ARBA" id="ARBA00022741"/>
    </source>
</evidence>
<evidence type="ECO:0000313" key="19">
    <source>
        <dbReference type="Proteomes" id="UP000076632"/>
    </source>
</evidence>
<evidence type="ECO:0000256" key="13">
    <source>
        <dbReference type="ARBA" id="ARBA00023065"/>
    </source>
</evidence>
<dbReference type="InterPro" id="IPR027256">
    <property type="entry name" value="P-typ_ATPase_IB"/>
</dbReference>
<evidence type="ECO:0000259" key="17">
    <source>
        <dbReference type="PROSITE" id="PS50846"/>
    </source>
</evidence>
<dbReference type="InterPro" id="IPR023214">
    <property type="entry name" value="HAD_sf"/>
</dbReference>
<keyword evidence="5 15" id="KW-0479">Metal-binding</keyword>
<evidence type="ECO:0000256" key="5">
    <source>
        <dbReference type="ARBA" id="ARBA00022723"/>
    </source>
</evidence>
<keyword evidence="9" id="KW-0460">Magnesium</keyword>
<dbReference type="GO" id="GO:0016887">
    <property type="term" value="F:ATP hydrolysis activity"/>
    <property type="evidence" value="ECO:0007669"/>
    <property type="project" value="InterPro"/>
</dbReference>
<dbReference type="InterPro" id="IPR044492">
    <property type="entry name" value="P_typ_ATPase_HD_dom"/>
</dbReference>
<keyword evidence="6" id="KW-0677">Repeat</keyword>
<dbReference type="GO" id="GO:0055070">
    <property type="term" value="P:copper ion homeostasis"/>
    <property type="evidence" value="ECO:0007669"/>
    <property type="project" value="TreeGrafter"/>
</dbReference>
<dbReference type="PROSITE" id="PS00154">
    <property type="entry name" value="ATPASE_E1_E2"/>
    <property type="match status" value="1"/>
</dbReference>
<dbReference type="InterPro" id="IPR036412">
    <property type="entry name" value="HAD-like_sf"/>
</dbReference>
<dbReference type="GeneID" id="28898547"/>
<dbReference type="NCBIfam" id="TIGR01525">
    <property type="entry name" value="ATPase-IB_hvy"/>
    <property type="match status" value="1"/>
</dbReference>
<dbReference type="InterPro" id="IPR008250">
    <property type="entry name" value="ATPase_P-typ_transduc_dom_A_sf"/>
</dbReference>
<dbReference type="PRINTS" id="PR00119">
    <property type="entry name" value="CATATPASE"/>
</dbReference>
<dbReference type="SFLD" id="SFLDG00002">
    <property type="entry name" value="C1.7:_P-type_atpase_like"/>
    <property type="match status" value="1"/>
</dbReference>
<evidence type="ECO:0000256" key="9">
    <source>
        <dbReference type="ARBA" id="ARBA00022842"/>
    </source>
</evidence>
<dbReference type="InParanoid" id="A0A164ZYT6"/>
<dbReference type="SUPFAM" id="SSF55008">
    <property type="entry name" value="HMA, heavy metal-associated domain"/>
    <property type="match status" value="4"/>
</dbReference>
<dbReference type="InterPro" id="IPR017969">
    <property type="entry name" value="Heavy-metal-associated_CS"/>
</dbReference>
<dbReference type="InterPro" id="IPR036163">
    <property type="entry name" value="HMA_dom_sf"/>
</dbReference>
<dbReference type="GO" id="GO:0005524">
    <property type="term" value="F:ATP binding"/>
    <property type="evidence" value="ECO:0007669"/>
    <property type="project" value="UniProtKB-UniRule"/>
</dbReference>
<dbReference type="STRING" id="1328760.A0A164ZYT6"/>
<dbReference type="PROSITE" id="PS01047">
    <property type="entry name" value="HMA_1"/>
    <property type="match status" value="4"/>
</dbReference>
<evidence type="ECO:0000256" key="3">
    <source>
        <dbReference type="ARBA" id="ARBA00022448"/>
    </source>
</evidence>
<dbReference type="NCBIfam" id="TIGR00003">
    <property type="entry name" value="copper ion binding protein"/>
    <property type="match status" value="1"/>
</dbReference>
<feature type="transmembrane region" description="Helical" evidence="15">
    <location>
        <begin position="1355"/>
        <end position="1374"/>
    </location>
</feature>
<feature type="domain" description="HMA" evidence="17">
    <location>
        <begin position="361"/>
        <end position="427"/>
    </location>
</feature>
<dbReference type="PANTHER" id="PTHR43520:SF32">
    <property type="entry name" value="COPPER RESISTANCE P-TYPE ATPASE (EUROFUNG)"/>
    <property type="match status" value="1"/>
</dbReference>
<name>A0A164ZYT6_XYLHT</name>
<feature type="compositionally biased region" description="Low complexity" evidence="16">
    <location>
        <begin position="812"/>
        <end position="822"/>
    </location>
</feature>
<dbReference type="Proteomes" id="UP000076632">
    <property type="component" value="Unassembled WGS sequence"/>
</dbReference>
<dbReference type="InterPro" id="IPR023299">
    <property type="entry name" value="ATPase_P-typ_cyto_dom_N"/>
</dbReference>
<feature type="transmembrane region" description="Helical" evidence="15">
    <location>
        <begin position="722"/>
        <end position="748"/>
    </location>
</feature>
<feature type="domain" description="HMA" evidence="17">
    <location>
        <begin position="50"/>
        <end position="116"/>
    </location>
</feature>
<dbReference type="InterPro" id="IPR001757">
    <property type="entry name" value="P_typ_ATPase"/>
</dbReference>
<accession>A0A164ZYT6</accession>
<organism evidence="18 19">
    <name type="scientific">Xylona heveae (strain CBS 132557 / TC161)</name>
    <dbReference type="NCBI Taxonomy" id="1328760"/>
    <lineage>
        <taxon>Eukaryota</taxon>
        <taxon>Fungi</taxon>
        <taxon>Dikarya</taxon>
        <taxon>Ascomycota</taxon>
        <taxon>Pezizomycotina</taxon>
        <taxon>Xylonomycetes</taxon>
        <taxon>Xylonales</taxon>
        <taxon>Xylonaceae</taxon>
        <taxon>Xylona</taxon>
    </lineage>
</organism>
<keyword evidence="4 15" id="KW-0812">Transmembrane</keyword>
<keyword evidence="12" id="KW-0186">Copper</keyword>
<gene>
    <name evidence="18" type="ORF">L228DRAFT_250786</name>
</gene>
<dbReference type="CDD" id="cd00371">
    <property type="entry name" value="HMA"/>
    <property type="match status" value="4"/>
</dbReference>
<keyword evidence="13" id="KW-0406">Ion transport</keyword>
<keyword evidence="7 15" id="KW-0547">Nucleotide-binding</keyword>
<evidence type="ECO:0000256" key="14">
    <source>
        <dbReference type="ARBA" id="ARBA00023136"/>
    </source>
</evidence>
<evidence type="ECO:0000256" key="12">
    <source>
        <dbReference type="ARBA" id="ARBA00023008"/>
    </source>
</evidence>
<feature type="domain" description="HMA" evidence="17">
    <location>
        <begin position="451"/>
        <end position="516"/>
    </location>
</feature>
<dbReference type="RefSeq" id="XP_018185270.1">
    <property type="nucleotide sequence ID" value="XM_018333410.1"/>
</dbReference>
<feature type="transmembrane region" description="Helical" evidence="15">
    <location>
        <begin position="978"/>
        <end position="1008"/>
    </location>
</feature>
<dbReference type="SFLD" id="SFLDF00027">
    <property type="entry name" value="p-type_atpase"/>
    <property type="match status" value="1"/>
</dbReference>
<keyword evidence="8 15" id="KW-0067">ATP-binding</keyword>
<dbReference type="SUPFAM" id="SSF81653">
    <property type="entry name" value="Calcium ATPase, transduction domain A"/>
    <property type="match status" value="1"/>
</dbReference>
<dbReference type="SUPFAM" id="SSF81665">
    <property type="entry name" value="Calcium ATPase, transmembrane domain M"/>
    <property type="match status" value="1"/>
</dbReference>
<feature type="transmembrane region" description="Helical" evidence="15">
    <location>
        <begin position="768"/>
        <end position="785"/>
    </location>
</feature>
<dbReference type="PROSITE" id="PS50846">
    <property type="entry name" value="HMA_2"/>
    <property type="match status" value="4"/>
</dbReference>
<evidence type="ECO:0000256" key="16">
    <source>
        <dbReference type="SAM" id="MobiDB-lite"/>
    </source>
</evidence>
<dbReference type="Pfam" id="PF00122">
    <property type="entry name" value="E1-E2_ATPase"/>
    <property type="match status" value="1"/>
</dbReference>
<dbReference type="EMBL" id="KV407465">
    <property type="protein sequence ID" value="KZF19715.1"/>
    <property type="molecule type" value="Genomic_DNA"/>
</dbReference>
<evidence type="ECO:0000313" key="18">
    <source>
        <dbReference type="EMBL" id="KZF19715.1"/>
    </source>
</evidence>
<evidence type="ECO:0000256" key="1">
    <source>
        <dbReference type="ARBA" id="ARBA00004127"/>
    </source>
</evidence>
<dbReference type="GO" id="GO:0005507">
    <property type="term" value="F:copper ion binding"/>
    <property type="evidence" value="ECO:0007669"/>
    <property type="project" value="InterPro"/>
</dbReference>
<dbReference type="InterPro" id="IPR006121">
    <property type="entry name" value="HMA_dom"/>
</dbReference>
<dbReference type="InterPro" id="IPR018303">
    <property type="entry name" value="ATPase_P-typ_P_site"/>
</dbReference>
<dbReference type="Gene3D" id="3.30.70.100">
    <property type="match status" value="4"/>
</dbReference>
<dbReference type="FunFam" id="3.30.70.100:FF:000001">
    <property type="entry name" value="ATPase copper transporting beta"/>
    <property type="match status" value="3"/>
</dbReference>
<evidence type="ECO:0000256" key="8">
    <source>
        <dbReference type="ARBA" id="ARBA00022840"/>
    </source>
</evidence>
<keyword evidence="11 15" id="KW-1133">Transmembrane helix</keyword>
<feature type="transmembrane region" description="Helical" evidence="15">
    <location>
        <begin position="937"/>
        <end position="958"/>
    </location>
</feature>
<comment type="similarity">
    <text evidence="2 15">Belongs to the cation transport ATPase (P-type) (TC 3.A.3) family. Type IB subfamily.</text>
</comment>
<evidence type="ECO:0000256" key="2">
    <source>
        <dbReference type="ARBA" id="ARBA00006024"/>
    </source>
</evidence>
<sequence>MAESHTRSPPLPQRPSSILSRASPLQLDLSRSAIRKGKVIRRHRIENEMLTSTILVNNIHCASCVAYVREVLSVHQGEIRNVDANVLSHEVRVEHGPKLSVSEICRSLSAAAFEVYSAWTTNSSGVRVSQIDCGEDGDKDWVKHAAEYIPGSSFRKNSKARSSRHGSASKDHQNWQHVQNCSACQAELRQMREKEGLGAKGRIDSLTSSNTPFASTHAQALDVVSEKGPIREATGPKSSYERPASPDAQGLYEVPLEAVVSESPEKPQKFRATLSIGGMTCSSCTGAVTEGIKEFSWVESINVNLITHSASVTFWGRRERVDEIVEKVENLGYDCLADDISLVELPASASSESVKHHPAVSVAILSIEGMTCSSCTNTVSAGIKEFPWVKSVDVNLLTNSASVTFEGPREHVEELSEKVNGLGYECTVQDVKLEHEPAQRRAHRQRERSKYTALLSIGGMTCSSCTGAVTHGIQELSFVSAVNVTLITNSATVEFEGKENIDQIKDKVENLGYDCNVEELSLSDLADDEEEEEIKRRTINIKVEGMFCQHCPPRVLEGIRSNFGDEVIVDKPLTLKDPVMRLTYLPQPPDLTVRKLVAAVDALDTAFTAQIYHPPTIEERSRAMQHHEQRRLLFRLALSVVVAIPTFIIGVVWMSLLPASSGLRQFFNEPMWAGTASRTEWAQFILATPVMFFAADVFHIRAIKEIRALWRPGSKVPIMRRFYRFGSMNLLMSAGTSVAYFASLAILIVGATNHTAGNGMGSHVDSTYFDSVVFLTMFILIGRSLEAYSKAKTGDAVSMLGKLRPTEAILVSPTSSETSSDASKGDLREPIPPSSVKVSVDLLEVGDHVIVPHGGSPPADGIIVSEGSQFDESSLTGESKPVSKQINDTVFTGAVNIGKPVTMQVKEVSGTSLLDQIVAVVREGQAKRAPVERFADVLTGYFVPVITLLAIFTFFLWFGLGQSGRLPANYLNVDTGGWAFWALRFAIAVFVVACPCGIGLAAPTALFVGSGLAARHGILVKGGGEAFQEASELDAVVFDKTGTLTEGVGLKVTDSELLVPEGEANVVWAIAKTLEESSTHPIAKAIVSFCEDKSTAKITESDIEEVPGRGIRGTFTVRSSSSNDSTDTSASYEAAIGSEAFIFSLPGVDPDSNYWANTCLPKWQQEGKSVVLFALRQISSEQQTSSASSSSFSLAAIFSTSDPIRPSAAPVISALQNMGIATYMLSGDNISTARAVGSTVGIPPENIIANVLPHEKAAHVTRLQREANVPRRLRKDTATNKQSNHRSSTYKIAMLGDGINDAAALAAADISIAIGSGSDIALSSSSFILLTSELDALLKLVHLSRRVFRRVKINFAWALVYNCAMVPLAAGIIYPAPGHPRLGPVWASLAMAASSVSVVLSSLALRWDFRAALMRGVRRMTGKSRS</sequence>
<dbReference type="Gene3D" id="3.40.50.1000">
    <property type="entry name" value="HAD superfamily/HAD-like"/>
    <property type="match status" value="1"/>
</dbReference>
<dbReference type="PANTHER" id="PTHR43520">
    <property type="entry name" value="ATP7, ISOFORM B"/>
    <property type="match status" value="1"/>
</dbReference>
<evidence type="ECO:0000256" key="15">
    <source>
        <dbReference type="RuleBase" id="RU362081"/>
    </source>
</evidence>
<dbReference type="Pfam" id="PF00702">
    <property type="entry name" value="Hydrolase"/>
    <property type="match status" value="1"/>
</dbReference>
<feature type="transmembrane region" description="Helical" evidence="15">
    <location>
        <begin position="632"/>
        <end position="656"/>
    </location>
</feature>
<dbReference type="InterPro" id="IPR023298">
    <property type="entry name" value="ATPase_P-typ_TM_dom_sf"/>
</dbReference>
<dbReference type="FunFam" id="2.70.150.10:FF:000068">
    <property type="entry name" value="Copper resistance-associated P-type ATPase"/>
    <property type="match status" value="1"/>
</dbReference>
<evidence type="ECO:0000256" key="10">
    <source>
        <dbReference type="ARBA" id="ARBA00022967"/>
    </source>
</evidence>
<dbReference type="InterPro" id="IPR059000">
    <property type="entry name" value="ATPase_P-type_domA"/>
</dbReference>
<dbReference type="Pfam" id="PF00403">
    <property type="entry name" value="HMA"/>
    <property type="match status" value="3"/>
</dbReference>
<keyword evidence="10" id="KW-1278">Translocase</keyword>
<proteinExistence type="inferred from homology"/>
<dbReference type="OMA" id="QGMKGTF"/>
<dbReference type="SUPFAM" id="SSF81660">
    <property type="entry name" value="Metal cation-transporting ATPase, ATP-binding domain N"/>
    <property type="match status" value="1"/>
</dbReference>
<evidence type="ECO:0000256" key="11">
    <source>
        <dbReference type="ARBA" id="ARBA00022989"/>
    </source>
</evidence>
<feature type="domain" description="HMA" evidence="17">
    <location>
        <begin position="270"/>
        <end position="336"/>
    </location>
</feature>
<dbReference type="OrthoDB" id="432719at2759"/>
<dbReference type="NCBIfam" id="TIGR01494">
    <property type="entry name" value="ATPase_P-type"/>
    <property type="match status" value="1"/>
</dbReference>
<dbReference type="SUPFAM" id="SSF56784">
    <property type="entry name" value="HAD-like"/>
    <property type="match status" value="1"/>
</dbReference>
<protein>
    <submittedName>
        <fullName evidence="18">Heavy metal translocatin</fullName>
    </submittedName>
</protein>
<keyword evidence="14 15" id="KW-0472">Membrane</keyword>
<feature type="region of interest" description="Disordered" evidence="16">
    <location>
        <begin position="153"/>
        <end position="175"/>
    </location>
</feature>
<dbReference type="SFLD" id="SFLDS00003">
    <property type="entry name" value="Haloacid_Dehalogenase"/>
    <property type="match status" value="1"/>
</dbReference>
<evidence type="ECO:0000256" key="4">
    <source>
        <dbReference type="ARBA" id="ARBA00022692"/>
    </source>
</evidence>